<dbReference type="Proteomes" id="UP000276133">
    <property type="component" value="Unassembled WGS sequence"/>
</dbReference>
<dbReference type="OrthoDB" id="10542996at2759"/>
<dbReference type="Gene3D" id="2.60.40.10">
    <property type="entry name" value="Immunoglobulins"/>
    <property type="match status" value="1"/>
</dbReference>
<dbReference type="InterPro" id="IPR007110">
    <property type="entry name" value="Ig-like_dom"/>
</dbReference>
<keyword evidence="4" id="KW-1185">Reference proteome</keyword>
<comment type="caution">
    <text evidence="3">The sequence shown here is derived from an EMBL/GenBank/DDBJ whole genome shotgun (WGS) entry which is preliminary data.</text>
</comment>
<dbReference type="SUPFAM" id="SSF48726">
    <property type="entry name" value="Immunoglobulin"/>
    <property type="match status" value="1"/>
</dbReference>
<feature type="signal peptide" evidence="1">
    <location>
        <begin position="1"/>
        <end position="20"/>
    </location>
</feature>
<proteinExistence type="predicted"/>
<dbReference type="InterPro" id="IPR036179">
    <property type="entry name" value="Ig-like_dom_sf"/>
</dbReference>
<dbReference type="AlphaFoldDB" id="A0A3M7SUC1"/>
<keyword evidence="1" id="KW-0732">Signal</keyword>
<name>A0A3M7SUC1_BRAPC</name>
<evidence type="ECO:0000259" key="2">
    <source>
        <dbReference type="PROSITE" id="PS50835"/>
    </source>
</evidence>
<dbReference type="Pfam" id="PF13927">
    <property type="entry name" value="Ig_3"/>
    <property type="match status" value="1"/>
</dbReference>
<dbReference type="CDD" id="cd00096">
    <property type="entry name" value="Ig"/>
    <property type="match status" value="1"/>
</dbReference>
<organism evidence="3 4">
    <name type="scientific">Brachionus plicatilis</name>
    <name type="common">Marine rotifer</name>
    <name type="synonym">Brachionus muelleri</name>
    <dbReference type="NCBI Taxonomy" id="10195"/>
    <lineage>
        <taxon>Eukaryota</taxon>
        <taxon>Metazoa</taxon>
        <taxon>Spiralia</taxon>
        <taxon>Gnathifera</taxon>
        <taxon>Rotifera</taxon>
        <taxon>Eurotatoria</taxon>
        <taxon>Monogononta</taxon>
        <taxon>Pseudotrocha</taxon>
        <taxon>Ploima</taxon>
        <taxon>Brachionidae</taxon>
        <taxon>Brachionus</taxon>
    </lineage>
</organism>
<evidence type="ECO:0000313" key="3">
    <source>
        <dbReference type="EMBL" id="RNA39346.1"/>
    </source>
</evidence>
<accession>A0A3M7SUC1</accession>
<dbReference type="EMBL" id="REGN01000757">
    <property type="protein sequence ID" value="RNA39346.1"/>
    <property type="molecule type" value="Genomic_DNA"/>
</dbReference>
<sequence length="377" mass="42911">MKIDLNICLLLAIVGHVVRSREAVGSFDEFSRAKKIARGQTECLLGDQEPLALKAFLSPSVLIATALEKFTIYSSQANGRSRTYSILFRIKKILKYECGADASNLLPISDQLTSEINFKSLIMIEKFSEQDTSSCHGIHIEPDSDYILFLSAQNTSIHVNKRKQLTYPVRLGILTNQSVSKHFTKQYSKASIFVRMPVFSKFAKPVVYKSALDRELSSAPAYPLKLTMARPQVKNRTLHLECSLSANNLTVVSWLKSGQRGHVRLNDSQKYRIHFSNFKSILEVKNLSNTDKATYTCFTFEYSNGNIFNEKVIYDETNVTKEIIDHSIHKFDSDKEKKFISCSLEENGCKNGGQCFKTNPMFYKNTHLYRLIKTKFC</sequence>
<feature type="non-terminal residue" evidence="3">
    <location>
        <position position="377"/>
    </location>
</feature>
<feature type="chain" id="PRO_5018064665" description="Ig-like domain-containing protein" evidence="1">
    <location>
        <begin position="21"/>
        <end position="377"/>
    </location>
</feature>
<feature type="domain" description="Ig-like" evidence="2">
    <location>
        <begin position="220"/>
        <end position="314"/>
    </location>
</feature>
<dbReference type="InterPro" id="IPR013783">
    <property type="entry name" value="Ig-like_fold"/>
</dbReference>
<evidence type="ECO:0000256" key="1">
    <source>
        <dbReference type="SAM" id="SignalP"/>
    </source>
</evidence>
<evidence type="ECO:0000313" key="4">
    <source>
        <dbReference type="Proteomes" id="UP000276133"/>
    </source>
</evidence>
<protein>
    <recommendedName>
        <fullName evidence="2">Ig-like domain-containing protein</fullName>
    </recommendedName>
</protein>
<dbReference type="PROSITE" id="PS50835">
    <property type="entry name" value="IG_LIKE"/>
    <property type="match status" value="1"/>
</dbReference>
<reference evidence="3 4" key="1">
    <citation type="journal article" date="2018" name="Sci. Rep.">
        <title>Genomic signatures of local adaptation to the degree of environmental predictability in rotifers.</title>
        <authorList>
            <person name="Franch-Gras L."/>
            <person name="Hahn C."/>
            <person name="Garcia-Roger E.M."/>
            <person name="Carmona M.J."/>
            <person name="Serra M."/>
            <person name="Gomez A."/>
        </authorList>
    </citation>
    <scope>NUCLEOTIDE SEQUENCE [LARGE SCALE GENOMIC DNA]</scope>
    <source>
        <strain evidence="3">HYR1</strain>
    </source>
</reference>
<gene>
    <name evidence="3" type="ORF">BpHYR1_032456</name>
</gene>